<comment type="caution">
    <text evidence="8">The sequence shown here is derived from an EMBL/GenBank/DDBJ whole genome shotgun (WGS) entry which is preliminary data.</text>
</comment>
<proteinExistence type="inferred from homology"/>
<accession>A0ABT9ZGW5</accession>
<dbReference type="RefSeq" id="WP_307340675.1">
    <property type="nucleotide sequence ID" value="NZ_JAUSUD010000007.1"/>
</dbReference>
<evidence type="ECO:0000256" key="3">
    <source>
        <dbReference type="ARBA" id="ARBA00022475"/>
    </source>
</evidence>
<evidence type="ECO:0000256" key="2">
    <source>
        <dbReference type="ARBA" id="ARBA00005779"/>
    </source>
</evidence>
<keyword evidence="4 7" id="KW-0812">Transmembrane</keyword>
<organism evidence="8 9">
    <name type="scientific">Metabacillus malikii</name>
    <dbReference type="NCBI Taxonomy" id="1504265"/>
    <lineage>
        <taxon>Bacteria</taxon>
        <taxon>Bacillati</taxon>
        <taxon>Bacillota</taxon>
        <taxon>Bacilli</taxon>
        <taxon>Bacillales</taxon>
        <taxon>Bacillaceae</taxon>
        <taxon>Metabacillus</taxon>
    </lineage>
</organism>
<dbReference type="Proteomes" id="UP001234495">
    <property type="component" value="Unassembled WGS sequence"/>
</dbReference>
<reference evidence="8 9" key="1">
    <citation type="submission" date="2023-07" db="EMBL/GenBank/DDBJ databases">
        <title>Genomic Encyclopedia of Type Strains, Phase IV (KMG-IV): sequencing the most valuable type-strain genomes for metagenomic binning, comparative biology and taxonomic classification.</title>
        <authorList>
            <person name="Goeker M."/>
        </authorList>
    </citation>
    <scope>NUCLEOTIDE SEQUENCE [LARGE SCALE GENOMIC DNA]</scope>
    <source>
        <strain evidence="8 9">DSM 29005</strain>
    </source>
</reference>
<dbReference type="Pfam" id="PF03994">
    <property type="entry name" value="DUF350"/>
    <property type="match status" value="1"/>
</dbReference>
<comment type="subcellular location">
    <subcellularLocation>
        <location evidence="1">Cell membrane</location>
        <topology evidence="1">Multi-pass membrane protein</topology>
    </subcellularLocation>
</comment>
<evidence type="ECO:0000256" key="4">
    <source>
        <dbReference type="ARBA" id="ARBA00022692"/>
    </source>
</evidence>
<comment type="similarity">
    <text evidence="2">Belongs to the UPF0719 family.</text>
</comment>
<name>A0ABT9ZGW5_9BACI</name>
<evidence type="ECO:0000256" key="1">
    <source>
        <dbReference type="ARBA" id="ARBA00004651"/>
    </source>
</evidence>
<evidence type="ECO:0000313" key="8">
    <source>
        <dbReference type="EMBL" id="MDQ0230778.1"/>
    </source>
</evidence>
<feature type="transmembrane region" description="Helical" evidence="7">
    <location>
        <begin position="75"/>
        <end position="96"/>
    </location>
</feature>
<feature type="transmembrane region" description="Helical" evidence="7">
    <location>
        <begin position="116"/>
        <end position="135"/>
    </location>
</feature>
<dbReference type="EMBL" id="JAUSUD010000007">
    <property type="protein sequence ID" value="MDQ0230778.1"/>
    <property type="molecule type" value="Genomic_DNA"/>
</dbReference>
<dbReference type="PANTHER" id="PTHR40043:SF1">
    <property type="entry name" value="UPF0719 INNER MEMBRANE PROTEIN YJFL"/>
    <property type="match status" value="1"/>
</dbReference>
<dbReference type="InterPro" id="IPR007140">
    <property type="entry name" value="DUF350"/>
</dbReference>
<keyword evidence="3" id="KW-1003">Cell membrane</keyword>
<protein>
    <submittedName>
        <fullName evidence="8">Membrane protein</fullName>
    </submittedName>
</protein>
<sequence>MNKVTFIDLFLSTISYIGLACLLLLVGIFLFEVTTKNKEFTLISKGNKAAVYAFGGRILGLAIVLYASISNSVNLWDMLIWGGVAIIIQIVIFYLAELLTPKFNITQAIDDDNQAVGLFLLFLSVAIGLIIAASLTY</sequence>
<evidence type="ECO:0000256" key="5">
    <source>
        <dbReference type="ARBA" id="ARBA00022989"/>
    </source>
</evidence>
<keyword evidence="6 7" id="KW-0472">Membrane</keyword>
<dbReference type="PANTHER" id="PTHR40043">
    <property type="entry name" value="UPF0719 INNER MEMBRANE PROTEIN YJFL"/>
    <property type="match status" value="1"/>
</dbReference>
<dbReference type="PROSITE" id="PS51257">
    <property type="entry name" value="PROKAR_LIPOPROTEIN"/>
    <property type="match status" value="1"/>
</dbReference>
<feature type="transmembrane region" description="Helical" evidence="7">
    <location>
        <begin position="6"/>
        <end position="31"/>
    </location>
</feature>
<evidence type="ECO:0000313" key="9">
    <source>
        <dbReference type="Proteomes" id="UP001234495"/>
    </source>
</evidence>
<evidence type="ECO:0000256" key="6">
    <source>
        <dbReference type="ARBA" id="ARBA00023136"/>
    </source>
</evidence>
<keyword evidence="9" id="KW-1185">Reference proteome</keyword>
<gene>
    <name evidence="8" type="ORF">J2S19_002034</name>
</gene>
<evidence type="ECO:0000256" key="7">
    <source>
        <dbReference type="SAM" id="Phobius"/>
    </source>
</evidence>
<feature type="transmembrane region" description="Helical" evidence="7">
    <location>
        <begin position="51"/>
        <end position="69"/>
    </location>
</feature>
<keyword evidence="5 7" id="KW-1133">Transmembrane helix</keyword>